<comment type="caution">
    <text evidence="10">The sequence shown here is derived from an EMBL/GenBank/DDBJ whole genome shotgun (WGS) entry which is preliminary data.</text>
</comment>
<evidence type="ECO:0000256" key="1">
    <source>
        <dbReference type="ARBA" id="ARBA00001043"/>
    </source>
</evidence>
<accession>A0AAW5T560</accession>
<reference evidence="10" key="1">
    <citation type="submission" date="2020-07" db="EMBL/GenBank/DDBJ databases">
        <authorList>
            <person name="Pettersson B.M.F."/>
            <person name="Behra P.R.K."/>
            <person name="Ramesh M."/>
            <person name="Das S."/>
            <person name="Dasgupta S."/>
            <person name="Kirsebom L.A."/>
        </authorList>
    </citation>
    <scope>NUCLEOTIDE SEQUENCE</scope>
    <source>
        <strain evidence="10">DSM 44242</strain>
    </source>
</reference>
<evidence type="ECO:0000256" key="5">
    <source>
        <dbReference type="ARBA" id="ARBA00022631"/>
    </source>
</evidence>
<dbReference type="InterPro" id="IPR014306">
    <property type="entry name" value="Hydroxyisourate_hydrolase"/>
</dbReference>
<dbReference type="Gene3D" id="2.60.40.180">
    <property type="entry name" value="Transthyretin/hydroxyisourate hydrolase domain"/>
    <property type="match status" value="1"/>
</dbReference>
<evidence type="ECO:0000256" key="6">
    <source>
        <dbReference type="ARBA" id="ARBA00022801"/>
    </source>
</evidence>
<evidence type="ECO:0000313" key="13">
    <source>
        <dbReference type="Proteomes" id="UP001558474"/>
    </source>
</evidence>
<feature type="binding site" evidence="7">
    <location>
        <position position="7"/>
    </location>
    <ligand>
        <name>substrate</name>
    </ligand>
</feature>
<dbReference type="PRINTS" id="PR00189">
    <property type="entry name" value="TRNSTHYRETIN"/>
</dbReference>
<evidence type="ECO:0000313" key="11">
    <source>
        <dbReference type="EMBL" id="MEX3740904.1"/>
    </source>
</evidence>
<keyword evidence="13" id="KW-1185">Reference proteome</keyword>
<dbReference type="CDD" id="cd05822">
    <property type="entry name" value="TLP_HIUase"/>
    <property type="match status" value="1"/>
</dbReference>
<dbReference type="SMART" id="SM00095">
    <property type="entry name" value="TR_THY"/>
    <property type="match status" value="1"/>
</dbReference>
<evidence type="ECO:0000256" key="8">
    <source>
        <dbReference type="RuleBase" id="RU361270"/>
    </source>
</evidence>
<dbReference type="InterPro" id="IPR023416">
    <property type="entry name" value="Transthyretin/HIU_hydrolase_d"/>
</dbReference>
<dbReference type="RefSeq" id="WP_036445208.1">
    <property type="nucleotide sequence ID" value="NZ_JACKVC010000016.1"/>
</dbReference>
<comment type="subunit">
    <text evidence="4 8">Homotetramer.</text>
</comment>
<evidence type="ECO:0000256" key="4">
    <source>
        <dbReference type="ARBA" id="ARBA00011881"/>
    </source>
</evidence>
<keyword evidence="6 8" id="KW-0378">Hydrolase</keyword>
<reference evidence="11 13" key="3">
    <citation type="submission" date="2024-04" db="EMBL/GenBank/DDBJ databases">
        <title>Genomic Markers of Mycobacteria.</title>
        <authorList>
            <person name="Soliman M.S."/>
            <person name="Elkholy A."/>
            <person name="Soliman N.S."/>
            <person name="Abbas A."/>
            <person name="Khayrat S."/>
            <person name="Shawky S."/>
        </authorList>
    </citation>
    <scope>NUCLEOTIDE SEQUENCE [LARGE SCALE GENOMIC DNA]</scope>
    <source>
        <strain evidence="11 13">Egy-CU-AM5</strain>
    </source>
</reference>
<gene>
    <name evidence="10" type="primary">uraH</name>
    <name evidence="11" type="ORF">ABFW12_22015</name>
    <name evidence="10" type="ORF">H5P34_18285</name>
</gene>
<dbReference type="Proteomes" id="UP001141659">
    <property type="component" value="Unassembled WGS sequence"/>
</dbReference>
<dbReference type="NCBIfam" id="TIGR02962">
    <property type="entry name" value="hdxy_isourate"/>
    <property type="match status" value="1"/>
</dbReference>
<dbReference type="AlphaFoldDB" id="A0AAW5T560"/>
<evidence type="ECO:0000256" key="3">
    <source>
        <dbReference type="ARBA" id="ARBA00009850"/>
    </source>
</evidence>
<dbReference type="GO" id="GO:0006144">
    <property type="term" value="P:purine nucleobase metabolic process"/>
    <property type="evidence" value="ECO:0007669"/>
    <property type="project" value="UniProtKB-KW"/>
</dbReference>
<name>A0AAW5T560_9MYCO</name>
<dbReference type="PROSITE" id="PS00768">
    <property type="entry name" value="TRANSTHYRETIN_1"/>
    <property type="match status" value="1"/>
</dbReference>
<dbReference type="SUPFAM" id="SSF49472">
    <property type="entry name" value="Transthyretin (synonym: prealbumin)"/>
    <property type="match status" value="1"/>
</dbReference>
<protein>
    <recommendedName>
        <fullName evidence="8">5-hydroxyisourate hydrolase</fullName>
        <shortName evidence="8">HIU hydrolase</shortName>
        <shortName evidence="8">HIUHase</shortName>
        <ecNumber evidence="8">3.5.2.17</ecNumber>
    </recommendedName>
</protein>
<dbReference type="InterPro" id="IPR000895">
    <property type="entry name" value="Transthyretin/HIU_hydrolase"/>
</dbReference>
<proteinExistence type="inferred from homology"/>
<feature type="binding site" evidence="7">
    <location>
        <position position="107"/>
    </location>
    <ligand>
        <name>substrate</name>
    </ligand>
</feature>
<evidence type="ECO:0000259" key="9">
    <source>
        <dbReference type="SMART" id="SM00095"/>
    </source>
</evidence>
<dbReference type="InterPro" id="IPR036817">
    <property type="entry name" value="Transthyretin/HIU_hydrolase_sf"/>
</dbReference>
<evidence type="ECO:0000313" key="10">
    <source>
        <dbReference type="EMBL" id="MCV7390010.1"/>
    </source>
</evidence>
<dbReference type="EMBL" id="JBDLOU010000054">
    <property type="protein sequence ID" value="MEX3740904.1"/>
    <property type="molecule type" value="Genomic_DNA"/>
</dbReference>
<comment type="function">
    <text evidence="2">Catalyzes the hydrolysis of 5-hydroxyisourate (HIU) to 2-oxo-4-hydroxy-4-carboxy-5-ureidoimidazoline (OHCU).</text>
</comment>
<dbReference type="PANTHER" id="PTHR10395:SF7">
    <property type="entry name" value="5-HYDROXYISOURATE HYDROLASE"/>
    <property type="match status" value="1"/>
</dbReference>
<evidence type="ECO:0000256" key="7">
    <source>
        <dbReference type="PIRSR" id="PIRSR600895-51"/>
    </source>
</evidence>
<sequence>MTHVSTHVLDAVSGRPAAGVPVSLADAAGVVLAEANTDADGRVGKLFAGEMAGLYRLRFDTAGYFAQKGLTAFYPEVVIAFEVSETGDNTTRYHVPLLLSPYAYSTYRGS</sequence>
<evidence type="ECO:0000313" key="12">
    <source>
        <dbReference type="Proteomes" id="UP001141659"/>
    </source>
</evidence>
<evidence type="ECO:0000256" key="2">
    <source>
        <dbReference type="ARBA" id="ARBA00002704"/>
    </source>
</evidence>
<keyword evidence="5 8" id="KW-0659">Purine metabolism</keyword>
<dbReference type="Pfam" id="PF00576">
    <property type="entry name" value="Transthyretin"/>
    <property type="match status" value="1"/>
</dbReference>
<comment type="similarity">
    <text evidence="3 8">Belongs to the transthyretin family. 5-hydroxyisourate hydrolase subfamily.</text>
</comment>
<dbReference type="EMBL" id="JACKVC010000016">
    <property type="protein sequence ID" value="MCV7390010.1"/>
    <property type="molecule type" value="Genomic_DNA"/>
</dbReference>
<dbReference type="InterPro" id="IPR023418">
    <property type="entry name" value="Thyroxine_BS"/>
</dbReference>
<feature type="domain" description="Transthyretin/hydroxyisourate hydrolase" evidence="9">
    <location>
        <begin position="1"/>
        <end position="109"/>
    </location>
</feature>
<dbReference type="Proteomes" id="UP001558474">
    <property type="component" value="Unassembled WGS sequence"/>
</dbReference>
<comment type="catalytic activity">
    <reaction evidence="1 8">
        <text>5-hydroxyisourate + H2O = 5-hydroxy-2-oxo-4-ureido-2,5-dihydro-1H-imidazole-5-carboxylate + H(+)</text>
        <dbReference type="Rhea" id="RHEA:23736"/>
        <dbReference type="ChEBI" id="CHEBI:15377"/>
        <dbReference type="ChEBI" id="CHEBI:15378"/>
        <dbReference type="ChEBI" id="CHEBI:18072"/>
        <dbReference type="ChEBI" id="CHEBI:58639"/>
        <dbReference type="EC" id="3.5.2.17"/>
    </reaction>
</comment>
<feature type="binding site" evidence="7">
    <location>
        <position position="42"/>
    </location>
    <ligand>
        <name>substrate</name>
    </ligand>
</feature>
<dbReference type="PANTHER" id="PTHR10395">
    <property type="entry name" value="URICASE AND TRANSTHYRETIN-RELATED"/>
    <property type="match status" value="1"/>
</dbReference>
<reference evidence="10" key="2">
    <citation type="journal article" date="2022" name="BMC Genomics">
        <title>Comparative genome analysis of mycobacteria focusing on tRNA and non-coding RNA.</title>
        <authorList>
            <person name="Behra P.R.K."/>
            <person name="Pettersson B.M.F."/>
            <person name="Ramesh M."/>
            <person name="Das S."/>
            <person name="Dasgupta S."/>
            <person name="Kirsebom L.A."/>
        </authorList>
    </citation>
    <scope>NUCLEOTIDE SEQUENCE</scope>
    <source>
        <strain evidence="10">DSM 44242</strain>
    </source>
</reference>
<organism evidence="10 12">
    <name type="scientific">Mycolicibacterium porcinum</name>
    <dbReference type="NCBI Taxonomy" id="39693"/>
    <lineage>
        <taxon>Bacteria</taxon>
        <taxon>Bacillati</taxon>
        <taxon>Actinomycetota</taxon>
        <taxon>Actinomycetes</taxon>
        <taxon>Mycobacteriales</taxon>
        <taxon>Mycobacteriaceae</taxon>
        <taxon>Mycolicibacterium</taxon>
    </lineage>
</organism>
<dbReference type="EC" id="3.5.2.17" evidence="8"/>
<dbReference type="GO" id="GO:0033971">
    <property type="term" value="F:hydroxyisourate hydrolase activity"/>
    <property type="evidence" value="ECO:0007669"/>
    <property type="project" value="UniProtKB-EC"/>
</dbReference>